<gene>
    <name evidence="2" type="ORF">PZ740_03330</name>
</gene>
<dbReference type="Pfam" id="PF07676">
    <property type="entry name" value="PD40"/>
    <property type="match status" value="2"/>
</dbReference>
<keyword evidence="3" id="KW-1185">Reference proteome</keyword>
<evidence type="ECO:0000313" key="2">
    <source>
        <dbReference type="EMBL" id="MDF1585414.1"/>
    </source>
</evidence>
<protein>
    <submittedName>
        <fullName evidence="2">S9 family peptidase</fullName>
    </submittedName>
</protein>
<dbReference type="GO" id="GO:0006508">
    <property type="term" value="P:proteolysis"/>
    <property type="evidence" value="ECO:0007669"/>
    <property type="project" value="InterPro"/>
</dbReference>
<reference evidence="2 3" key="1">
    <citation type="submission" date="2023-03" db="EMBL/GenBank/DDBJ databases">
        <title>YIM 152171 draft genome.</title>
        <authorList>
            <person name="Yang Z."/>
        </authorList>
    </citation>
    <scope>NUCLEOTIDE SEQUENCE [LARGE SCALE GENOMIC DNA]</scope>
    <source>
        <strain evidence="2 3">YIM 152171</strain>
    </source>
</reference>
<dbReference type="AlphaFoldDB" id="A0AAP3UZ16"/>
<comment type="caution">
    <text evidence="2">The sequence shown here is derived from an EMBL/GenBank/DDBJ whole genome shotgun (WGS) entry which is preliminary data.</text>
</comment>
<proteinExistence type="predicted"/>
<dbReference type="RefSeq" id="WP_327787830.1">
    <property type="nucleotide sequence ID" value="NZ_JARGEQ010000016.1"/>
</dbReference>
<dbReference type="SUPFAM" id="SSF53474">
    <property type="entry name" value="alpha/beta-Hydrolases"/>
    <property type="match status" value="1"/>
</dbReference>
<dbReference type="EMBL" id="JARGEQ010000016">
    <property type="protein sequence ID" value="MDF1585414.1"/>
    <property type="molecule type" value="Genomic_DNA"/>
</dbReference>
<dbReference type="PANTHER" id="PTHR43056">
    <property type="entry name" value="PEPTIDASE S9 PROLYL OLIGOPEPTIDASE"/>
    <property type="match status" value="1"/>
</dbReference>
<dbReference type="Proteomes" id="UP001301140">
    <property type="component" value="Unassembled WGS sequence"/>
</dbReference>
<dbReference type="GO" id="GO:0008236">
    <property type="term" value="F:serine-type peptidase activity"/>
    <property type="evidence" value="ECO:0007669"/>
    <property type="project" value="InterPro"/>
</dbReference>
<accession>A0AAP3UZ16</accession>
<dbReference type="PANTHER" id="PTHR43056:SF5">
    <property type="entry name" value="PEPTIDASE S9 PROLYL OLIGOPEPTIDASE CATALYTIC DOMAIN-CONTAINING PROTEIN"/>
    <property type="match status" value="1"/>
</dbReference>
<dbReference type="SUPFAM" id="SSF82171">
    <property type="entry name" value="DPP6 N-terminal domain-like"/>
    <property type="match status" value="1"/>
</dbReference>
<dbReference type="Gene3D" id="3.40.50.1820">
    <property type="entry name" value="alpha/beta hydrolase"/>
    <property type="match status" value="1"/>
</dbReference>
<dbReference type="InterPro" id="IPR050585">
    <property type="entry name" value="Xaa-Pro_dipeptidyl-ppase/CocE"/>
</dbReference>
<dbReference type="InterPro" id="IPR001375">
    <property type="entry name" value="Peptidase_S9_cat"/>
</dbReference>
<name>A0AAP3UZ16_9PROT</name>
<dbReference type="InterPro" id="IPR029058">
    <property type="entry name" value="AB_hydrolase_fold"/>
</dbReference>
<dbReference type="Pfam" id="PF00326">
    <property type="entry name" value="Peptidase_S9"/>
    <property type="match status" value="1"/>
</dbReference>
<dbReference type="Gene3D" id="2.120.10.30">
    <property type="entry name" value="TolB, C-terminal domain"/>
    <property type="match status" value="1"/>
</dbReference>
<feature type="domain" description="Peptidase S9 prolyl oligopeptidase catalytic" evidence="1">
    <location>
        <begin position="424"/>
        <end position="626"/>
    </location>
</feature>
<dbReference type="InterPro" id="IPR011042">
    <property type="entry name" value="6-blade_b-propeller_TolB-like"/>
</dbReference>
<dbReference type="InterPro" id="IPR011659">
    <property type="entry name" value="WD40"/>
</dbReference>
<organism evidence="2 3">
    <name type="scientific">Marinimicrococcus flavescens</name>
    <dbReference type="NCBI Taxonomy" id="3031815"/>
    <lineage>
        <taxon>Bacteria</taxon>
        <taxon>Pseudomonadati</taxon>
        <taxon>Pseudomonadota</taxon>
        <taxon>Alphaproteobacteria</taxon>
        <taxon>Geminicoccales</taxon>
        <taxon>Geminicoccaceae</taxon>
        <taxon>Marinimicrococcus</taxon>
    </lineage>
</organism>
<sequence>MPMIAPYGTWSSPVTPELITAGLVRLSWPLAQGGRVYWCEGRPAEGGRVTLLCREAGGTVRELTPAPFNARTAVHEYGGRSFAVADGLVVVASHADQRLWRLDGDAEPVPLTPESEGALRYADMVIDAPHGRVLAVREDHRGGGEPVNELVAVPLEGGPQEGEVLARGHDFVAAPALSPDGRQLAWLSWDHPDMPWDATTLWVADLENGRPVTPRAVAGGAGESVVQPFWMPDGSLVFASDRNGWWNLHVLAGGEVRPVLREEAEHGGPLWQLGMSWTAPLDQHRVASCSLKAGFWRLSLVDLRDGSATPLPLEACELAEPSCDGGRIVLLAGYPDRPAEILAVDAASGAVEVVKRAGEVPLDPAWISRPEPLTFEGPGGIAHALYYAPRNPDHAAPEGELPPVIVRSHGGPTGRASGALTLSWQFWTSRGFAVVDVDYRGSSGYGRAYRKALEGAWGVADVEDCVAAAGHLVATGRADPERLVIAGSSAGGYTTLAALAFAGCFKAGASYYGIGDLRTLLADTHKFESRYLDRLVGPWPERADLYEARSPIAHPDRLSCPVIFFQGLDDKVVPPNQAEAMVEALEKKGIPVAYLAFAGEGHGFRKAATIQAVLEAELAFYCRIFGIAARGLAPLEIRGPAGGPEGG</sequence>
<evidence type="ECO:0000313" key="3">
    <source>
        <dbReference type="Proteomes" id="UP001301140"/>
    </source>
</evidence>
<evidence type="ECO:0000259" key="1">
    <source>
        <dbReference type="Pfam" id="PF00326"/>
    </source>
</evidence>